<dbReference type="InterPro" id="IPR011250">
    <property type="entry name" value="OMP/PagP_B-barrel"/>
</dbReference>
<keyword evidence="1 2" id="KW-0732">Signal</keyword>
<feature type="signal peptide" evidence="2">
    <location>
        <begin position="1"/>
        <end position="29"/>
    </location>
</feature>
<evidence type="ECO:0000256" key="1">
    <source>
        <dbReference type="ARBA" id="ARBA00022729"/>
    </source>
</evidence>
<organism evidence="4 5">
    <name type="scientific">Candidatus Nitrospira kreftii</name>
    <dbReference type="NCBI Taxonomy" id="2652173"/>
    <lineage>
        <taxon>Bacteria</taxon>
        <taxon>Pseudomonadati</taxon>
        <taxon>Nitrospirota</taxon>
        <taxon>Nitrospiria</taxon>
        <taxon>Nitrospirales</taxon>
        <taxon>Nitrospiraceae</taxon>
        <taxon>Nitrospira</taxon>
    </lineage>
</organism>
<feature type="domain" description="Outer membrane protein beta-barrel" evidence="3">
    <location>
        <begin position="15"/>
        <end position="214"/>
    </location>
</feature>
<accession>A0A7S8IZN1</accession>
<dbReference type="SUPFAM" id="SSF56925">
    <property type="entry name" value="OMPA-like"/>
    <property type="match status" value="1"/>
</dbReference>
<dbReference type="Gene3D" id="2.40.160.20">
    <property type="match status" value="1"/>
</dbReference>
<sequence>MPQKNRSMVGTALAVLLCIAFNGSPPASAETYVAGTAGVNFADRINSIAGTGSQAGVPGPFADFDLQNSITYGAKVGYFPGHSWYGIEGEVLHTTPHIKQLDTDPGIHMRVTTVGANFIARYPGRTLQPYIGAGIGAAIAHIGDTPTVRSDSDVAAAWNVLAGLRAFITPKIAVFGEYKYTGATLKFDQAFGDLGGFSGNYRAQHILGGLSYHF</sequence>
<evidence type="ECO:0000313" key="4">
    <source>
        <dbReference type="EMBL" id="QPD04155.1"/>
    </source>
</evidence>
<dbReference type="Proteomes" id="UP000593737">
    <property type="component" value="Chromosome"/>
</dbReference>
<dbReference type="AlphaFoldDB" id="A0A7S8IZN1"/>
<dbReference type="KEGG" id="nkf:Nkreftii_001929"/>
<feature type="chain" id="PRO_5032982081" description="Outer membrane protein beta-barrel domain-containing protein" evidence="2">
    <location>
        <begin position="30"/>
        <end position="214"/>
    </location>
</feature>
<gene>
    <name evidence="4" type="ORF">Nkreftii_001929</name>
</gene>
<evidence type="ECO:0000259" key="3">
    <source>
        <dbReference type="Pfam" id="PF13505"/>
    </source>
</evidence>
<evidence type="ECO:0000313" key="5">
    <source>
        <dbReference type="Proteomes" id="UP000593737"/>
    </source>
</evidence>
<dbReference type="InterPro" id="IPR027385">
    <property type="entry name" value="Beta-barrel_OMP"/>
</dbReference>
<dbReference type="EMBL" id="CP047423">
    <property type="protein sequence ID" value="QPD04155.1"/>
    <property type="molecule type" value="Genomic_DNA"/>
</dbReference>
<protein>
    <recommendedName>
        <fullName evidence="3">Outer membrane protein beta-barrel domain-containing protein</fullName>
    </recommendedName>
</protein>
<proteinExistence type="predicted"/>
<reference evidence="4 5" key="1">
    <citation type="journal article" date="2020" name="ISME J.">
        <title>Enrichment and physiological characterization of a novel comammox Nitrospira indicates ammonium inhibition of complete nitrification.</title>
        <authorList>
            <person name="Sakoula D."/>
            <person name="Koch H."/>
            <person name="Frank J."/>
            <person name="Jetten M.S.M."/>
            <person name="van Kessel M.A.H.J."/>
            <person name="Lucker S."/>
        </authorList>
    </citation>
    <scope>NUCLEOTIDE SEQUENCE [LARGE SCALE GENOMIC DNA]</scope>
    <source>
        <strain evidence="4">Comreactor17</strain>
    </source>
</reference>
<evidence type="ECO:0000256" key="2">
    <source>
        <dbReference type="SAM" id="SignalP"/>
    </source>
</evidence>
<dbReference type="Pfam" id="PF13505">
    <property type="entry name" value="OMP_b-brl"/>
    <property type="match status" value="1"/>
</dbReference>
<name>A0A7S8IZN1_9BACT</name>